<dbReference type="STRING" id="1033734.GCA_000285535_01336"/>
<keyword evidence="3" id="KW-1185">Reference proteome</keyword>
<dbReference type="CDD" id="cd06588">
    <property type="entry name" value="PhnB_like"/>
    <property type="match status" value="1"/>
</dbReference>
<dbReference type="EMBL" id="SLUB01000015">
    <property type="protein sequence ID" value="THE12612.1"/>
    <property type="molecule type" value="Genomic_DNA"/>
</dbReference>
<sequence length="136" mass="15765">MKGQATPYLMFNGNAKEALDYYKEIFEGEILDVQTYAKAGYENQDWANDRLIHGKFKKNDFLLMVSDDSPDQTVTIGNNISLVIEFESEEEITRTFNDLKEKGTVIMELQDTFWGAKYAKVKDPFGIIWDLNFEKQ</sequence>
<dbReference type="AlphaFoldDB" id="A0A4S3PUK5"/>
<organism evidence="2 3">
    <name type="scientific">Bacillus timonensis</name>
    <dbReference type="NCBI Taxonomy" id="1033734"/>
    <lineage>
        <taxon>Bacteria</taxon>
        <taxon>Bacillati</taxon>
        <taxon>Bacillota</taxon>
        <taxon>Bacilli</taxon>
        <taxon>Bacillales</taxon>
        <taxon>Bacillaceae</taxon>
        <taxon>Bacillus</taxon>
    </lineage>
</organism>
<dbReference type="RefSeq" id="WP_136379561.1">
    <property type="nucleotide sequence ID" value="NZ_SLUB01000015.1"/>
</dbReference>
<dbReference type="Proteomes" id="UP000306477">
    <property type="component" value="Unassembled WGS sequence"/>
</dbReference>
<evidence type="ECO:0000313" key="2">
    <source>
        <dbReference type="EMBL" id="THE12612.1"/>
    </source>
</evidence>
<dbReference type="InterPro" id="IPR029068">
    <property type="entry name" value="Glyas_Bleomycin-R_OHBP_Dase"/>
</dbReference>
<name>A0A4S3PUK5_9BACI</name>
<proteinExistence type="predicted"/>
<protein>
    <submittedName>
        <fullName evidence="2">VOC family protein</fullName>
    </submittedName>
</protein>
<evidence type="ECO:0000313" key="3">
    <source>
        <dbReference type="Proteomes" id="UP000306477"/>
    </source>
</evidence>
<dbReference type="SUPFAM" id="SSF54593">
    <property type="entry name" value="Glyoxalase/Bleomycin resistance protein/Dihydroxybiphenyl dioxygenase"/>
    <property type="match status" value="1"/>
</dbReference>
<dbReference type="PANTHER" id="PTHR33990">
    <property type="entry name" value="PROTEIN YJDN-RELATED"/>
    <property type="match status" value="1"/>
</dbReference>
<dbReference type="InterPro" id="IPR028973">
    <property type="entry name" value="PhnB-like"/>
</dbReference>
<dbReference type="Pfam" id="PF06983">
    <property type="entry name" value="3-dmu-9_3-mt"/>
    <property type="match status" value="1"/>
</dbReference>
<dbReference type="PANTHER" id="PTHR33990:SF1">
    <property type="entry name" value="PROTEIN YJDN"/>
    <property type="match status" value="1"/>
</dbReference>
<accession>A0A4S3PUK5</accession>
<dbReference type="Gene3D" id="3.10.180.10">
    <property type="entry name" value="2,3-Dihydroxybiphenyl 1,2-Dioxygenase, domain 1"/>
    <property type="match status" value="1"/>
</dbReference>
<comment type="caution">
    <text evidence="2">The sequence shown here is derived from an EMBL/GenBank/DDBJ whole genome shotgun (WGS) entry which is preliminary data.</text>
</comment>
<evidence type="ECO:0000259" key="1">
    <source>
        <dbReference type="Pfam" id="PF06983"/>
    </source>
</evidence>
<feature type="domain" description="PhnB-like" evidence="1">
    <location>
        <begin position="5"/>
        <end position="131"/>
    </location>
</feature>
<reference evidence="2 3" key="1">
    <citation type="journal article" date="2019" name="Indoor Air">
        <title>Impacts of indoor surface finishes on bacterial viability.</title>
        <authorList>
            <person name="Hu J."/>
            <person name="Maamar S.B."/>
            <person name="Glawe A.J."/>
            <person name="Gottel N."/>
            <person name="Gilbert J.A."/>
            <person name="Hartmann E.M."/>
        </authorList>
    </citation>
    <scope>NUCLEOTIDE SEQUENCE [LARGE SCALE GENOMIC DNA]</scope>
    <source>
        <strain evidence="2 3">AF060A6</strain>
    </source>
</reference>
<gene>
    <name evidence="2" type="ORF">E1I69_10470</name>
</gene>
<dbReference type="OrthoDB" id="9795306at2"/>